<accession>Q1JKJ2</accession>
<dbReference type="EMBL" id="CP000259">
    <property type="protein sequence ID" value="ABF32577.1"/>
    <property type="molecule type" value="Genomic_DNA"/>
</dbReference>
<reference evidence="1 2" key="1">
    <citation type="journal article" date="2006" name="Proc. Natl. Acad. Sci. U.S.A.">
        <title>Molecular genetic anatomy of inter- and intraserotype variation in the human bacterial pathogen group A Streptococcus.</title>
        <authorList>
            <person name="Beres S.B."/>
            <person name="Richter E.W."/>
            <person name="Nagiec M.J."/>
            <person name="Sumby P."/>
            <person name="Porcella S.F."/>
            <person name="DeLeo F.R."/>
            <person name="Musser J.M."/>
        </authorList>
    </citation>
    <scope>NUCLEOTIDE SEQUENCE [LARGE SCALE GENOMIC DNA]</scope>
    <source>
        <strain evidence="1 2">MGAS9429</strain>
    </source>
</reference>
<organism evidence="1 2">
    <name type="scientific">Streptococcus pyogenes serotype M12 (strain MGAS9429)</name>
    <dbReference type="NCBI Taxonomy" id="370551"/>
    <lineage>
        <taxon>Bacteria</taxon>
        <taxon>Bacillati</taxon>
        <taxon>Bacillota</taxon>
        <taxon>Bacilli</taxon>
        <taxon>Lactobacillales</taxon>
        <taxon>Streptococcaceae</taxon>
        <taxon>Streptococcus</taxon>
    </lineage>
</organism>
<dbReference type="AlphaFoldDB" id="Q1JKJ2"/>
<dbReference type="KEGG" id="spk:MGAS9429_Spy1391"/>
<dbReference type="Proteomes" id="UP000002433">
    <property type="component" value="Chromosome"/>
</dbReference>
<name>Q1JKJ2_STRPC</name>
<dbReference type="HOGENOM" id="CLU_3030564_0_0_9"/>
<proteinExistence type="predicted"/>
<evidence type="ECO:0000313" key="2">
    <source>
        <dbReference type="Proteomes" id="UP000002433"/>
    </source>
</evidence>
<gene>
    <name evidence="1" type="ordered locus">MGAS9429_Spy1391</name>
</gene>
<protein>
    <submittedName>
        <fullName evidence="1">Uncharacterized protein</fullName>
    </submittedName>
</protein>
<evidence type="ECO:0000313" key="1">
    <source>
        <dbReference type="EMBL" id="ABF32577.1"/>
    </source>
</evidence>
<sequence length="55" mass="6555">MILFHRSHIIPLIKRNEKICAKTNDVKYRKSLTPYQTNNMQMLTSVYTETLKKTL</sequence>